<dbReference type="PROSITE" id="PS51143">
    <property type="entry name" value="MT_A70"/>
    <property type="match status" value="1"/>
</dbReference>
<evidence type="ECO:0000256" key="3">
    <source>
        <dbReference type="ARBA" id="ARBA00022691"/>
    </source>
</evidence>
<dbReference type="InterPro" id="IPR002052">
    <property type="entry name" value="DNA_methylase_N6_adenine_CS"/>
</dbReference>
<dbReference type="AlphaFoldDB" id="X0YEU4"/>
<proteinExistence type="predicted"/>
<feature type="non-terminal residue" evidence="4">
    <location>
        <position position="1"/>
    </location>
</feature>
<dbReference type="PROSITE" id="PS00092">
    <property type="entry name" value="N6_MTASE"/>
    <property type="match status" value="1"/>
</dbReference>
<sequence length="230" mass="26702">WYQSLIEDCKAIITEAIFTSRWTLVEGYHQLGERIITDDNYQKAAKGNLSSLQDLAKNINTSERTLYYAIQFYDKYPSLDYVPEGKNISWNKIITKYLPKLKDETPPLPKGKYNVIYADPPWPIDSMILDKWQSSLEEKYKTMSLDEICNLSVAKLAADNCSLFLWATHTCLRDAFNVIDAWGFKYHCCITWDKGNGWSLCGFHRRTEFCLYAYKGKINVNQKGKFIPTL</sequence>
<keyword evidence="2" id="KW-0808">Transferase</keyword>
<name>X0YEU4_9ZZZZ</name>
<evidence type="ECO:0000256" key="2">
    <source>
        <dbReference type="ARBA" id="ARBA00022679"/>
    </source>
</evidence>
<gene>
    <name evidence="4" type="ORF">S01H1_78439</name>
</gene>
<dbReference type="EMBL" id="BARS01052795">
    <property type="protein sequence ID" value="GAG45767.1"/>
    <property type="molecule type" value="Genomic_DNA"/>
</dbReference>
<dbReference type="Pfam" id="PF05063">
    <property type="entry name" value="MT-A70"/>
    <property type="match status" value="1"/>
</dbReference>
<keyword evidence="1" id="KW-0489">Methyltransferase</keyword>
<keyword evidence="3" id="KW-0949">S-adenosyl-L-methionine</keyword>
<feature type="non-terminal residue" evidence="4">
    <location>
        <position position="230"/>
    </location>
</feature>
<dbReference type="PANTHER" id="PTHR12829">
    <property type="entry name" value="N6-ADENOSINE-METHYLTRANSFERASE"/>
    <property type="match status" value="1"/>
</dbReference>
<dbReference type="SUPFAM" id="SSF53335">
    <property type="entry name" value="S-adenosyl-L-methionine-dependent methyltransferases"/>
    <property type="match status" value="1"/>
</dbReference>
<dbReference type="InterPro" id="IPR029063">
    <property type="entry name" value="SAM-dependent_MTases_sf"/>
</dbReference>
<evidence type="ECO:0000313" key="4">
    <source>
        <dbReference type="EMBL" id="GAG45767.1"/>
    </source>
</evidence>
<dbReference type="PANTHER" id="PTHR12829:SF7">
    <property type="entry name" value="N6-ADENOSINE-METHYLTRANSFERASE CATALYTIC SUBUNIT"/>
    <property type="match status" value="1"/>
</dbReference>
<reference evidence="4" key="1">
    <citation type="journal article" date="2014" name="Front. Microbiol.">
        <title>High frequency of phylogenetically diverse reductive dehalogenase-homologous genes in deep subseafloor sedimentary metagenomes.</title>
        <authorList>
            <person name="Kawai M."/>
            <person name="Futagami T."/>
            <person name="Toyoda A."/>
            <person name="Takaki Y."/>
            <person name="Nishi S."/>
            <person name="Hori S."/>
            <person name="Arai W."/>
            <person name="Tsubouchi T."/>
            <person name="Morono Y."/>
            <person name="Uchiyama I."/>
            <person name="Ito T."/>
            <person name="Fujiyama A."/>
            <person name="Inagaki F."/>
            <person name="Takami H."/>
        </authorList>
    </citation>
    <scope>NUCLEOTIDE SEQUENCE</scope>
    <source>
        <strain evidence="4">Expedition CK06-06</strain>
    </source>
</reference>
<dbReference type="InterPro" id="IPR007757">
    <property type="entry name" value="MT-A70-like"/>
</dbReference>
<dbReference type="GO" id="GO:0003676">
    <property type="term" value="F:nucleic acid binding"/>
    <property type="evidence" value="ECO:0007669"/>
    <property type="project" value="InterPro"/>
</dbReference>
<evidence type="ECO:0000256" key="1">
    <source>
        <dbReference type="ARBA" id="ARBA00022603"/>
    </source>
</evidence>
<protein>
    <submittedName>
        <fullName evidence="4">Uncharacterized protein</fullName>
    </submittedName>
</protein>
<accession>X0YEU4</accession>
<organism evidence="4">
    <name type="scientific">marine sediment metagenome</name>
    <dbReference type="NCBI Taxonomy" id="412755"/>
    <lineage>
        <taxon>unclassified sequences</taxon>
        <taxon>metagenomes</taxon>
        <taxon>ecological metagenomes</taxon>
    </lineage>
</organism>
<dbReference type="GO" id="GO:0032259">
    <property type="term" value="P:methylation"/>
    <property type="evidence" value="ECO:0007669"/>
    <property type="project" value="UniProtKB-KW"/>
</dbReference>
<comment type="caution">
    <text evidence="4">The sequence shown here is derived from an EMBL/GenBank/DDBJ whole genome shotgun (WGS) entry which is preliminary data.</text>
</comment>
<dbReference type="Gene3D" id="3.40.50.150">
    <property type="entry name" value="Vaccinia Virus protein VP39"/>
    <property type="match status" value="1"/>
</dbReference>
<dbReference type="GO" id="GO:0001734">
    <property type="term" value="F:mRNA m(6)A methyltransferase activity"/>
    <property type="evidence" value="ECO:0007669"/>
    <property type="project" value="UniProtKB-ARBA"/>
</dbReference>